<keyword evidence="1" id="KW-1133">Transmembrane helix</keyword>
<dbReference type="HOGENOM" id="CLU_191301_0_1_3"/>
<evidence type="ECO:0000313" key="2">
    <source>
        <dbReference type="EMBL" id="ABG51213.1"/>
    </source>
</evidence>
<organism evidence="2">
    <name type="scientific">Trichodesmium erythraeum (strain IMS101)</name>
    <dbReference type="NCBI Taxonomy" id="203124"/>
    <lineage>
        <taxon>Bacteria</taxon>
        <taxon>Bacillati</taxon>
        <taxon>Cyanobacteriota</taxon>
        <taxon>Cyanophyceae</taxon>
        <taxon>Oscillatoriophycideae</taxon>
        <taxon>Oscillatoriales</taxon>
        <taxon>Microcoleaceae</taxon>
        <taxon>Trichodesmium</taxon>
    </lineage>
</organism>
<gene>
    <name evidence="2" type="ordered locus">Tery_1960</name>
</gene>
<keyword evidence="1" id="KW-0472">Membrane</keyword>
<feature type="transmembrane region" description="Helical" evidence="1">
    <location>
        <begin position="12"/>
        <end position="30"/>
    </location>
</feature>
<dbReference type="AlphaFoldDB" id="Q113W1"/>
<reference evidence="2" key="1">
    <citation type="submission" date="2006-06" db="EMBL/GenBank/DDBJ databases">
        <title>Complete sequence of Trichodesmium erythraeum IMS101.</title>
        <authorList>
            <consortium name="US DOE Joint Genome Institute"/>
            <person name="Copeland A."/>
            <person name="Lucas S."/>
            <person name="Lapidus A."/>
            <person name="Barry K."/>
            <person name="Detter J.C."/>
            <person name="Glavina del Rio T."/>
            <person name="Hammon N."/>
            <person name="Israni S."/>
            <person name="Dalin E."/>
            <person name="Tice H."/>
            <person name="Pitluck S."/>
            <person name="Kiss H."/>
            <person name="Munk A.C."/>
            <person name="Brettin T."/>
            <person name="Bruce D."/>
            <person name="Han C."/>
            <person name="Tapia R."/>
            <person name="Gilna P."/>
            <person name="Schmutz J."/>
            <person name="Larimer F."/>
            <person name="Land M."/>
            <person name="Hauser L."/>
            <person name="Kyrpides N."/>
            <person name="Kim E."/>
            <person name="Richardson P."/>
        </authorList>
    </citation>
    <scope>NUCLEOTIDE SEQUENCE [LARGE SCALE GENOMIC DNA]</scope>
    <source>
        <strain evidence="2">IMS101</strain>
    </source>
</reference>
<dbReference type="RefSeq" id="WP_011611586.1">
    <property type="nucleotide sequence ID" value="NC_008312.1"/>
</dbReference>
<proteinExistence type="predicted"/>
<dbReference type="EMBL" id="CP000393">
    <property type="protein sequence ID" value="ABG51213.1"/>
    <property type="molecule type" value="Genomic_DNA"/>
</dbReference>
<keyword evidence="1" id="KW-0812">Transmembrane</keyword>
<protein>
    <submittedName>
        <fullName evidence="2">Uncharacterized protein</fullName>
    </submittedName>
</protein>
<feature type="transmembrane region" description="Helical" evidence="1">
    <location>
        <begin position="36"/>
        <end position="57"/>
    </location>
</feature>
<dbReference type="KEGG" id="ter:Tery_1960"/>
<evidence type="ECO:0000256" key="1">
    <source>
        <dbReference type="SAM" id="Phobius"/>
    </source>
</evidence>
<accession>Q113W1</accession>
<sequence>MYNNHSNRDPLVVAITAGLGAGVVTSFAISQGQNPLTALGITIFAAIVVLICDRAGLV</sequence>
<name>Q113W1_TRIEI</name>
<dbReference type="eggNOG" id="ENOG5033C1W">
    <property type="taxonomic scope" value="Bacteria"/>
</dbReference>